<feature type="transmembrane region" description="Helical" evidence="6">
    <location>
        <begin position="46"/>
        <end position="68"/>
    </location>
</feature>
<proteinExistence type="inferred from homology"/>
<name>A0AAV4RVN8_9ARAC</name>
<dbReference type="Pfam" id="PF10277">
    <property type="entry name" value="Frag1"/>
    <property type="match status" value="1"/>
</dbReference>
<feature type="transmembrane region" description="Helical" evidence="6">
    <location>
        <begin position="207"/>
        <end position="224"/>
    </location>
</feature>
<keyword evidence="4 6" id="KW-1133">Transmembrane helix</keyword>
<evidence type="ECO:0000256" key="1">
    <source>
        <dbReference type="ARBA" id="ARBA00004127"/>
    </source>
</evidence>
<evidence type="ECO:0000256" key="4">
    <source>
        <dbReference type="ARBA" id="ARBA00022989"/>
    </source>
</evidence>
<comment type="caution">
    <text evidence="8">The sequence shown here is derived from an EMBL/GenBank/DDBJ whole genome shotgun (WGS) entry which is preliminary data.</text>
</comment>
<dbReference type="InterPro" id="IPR050911">
    <property type="entry name" value="DRAM/TMEM150_Autophagy_Mod"/>
</dbReference>
<evidence type="ECO:0000256" key="5">
    <source>
        <dbReference type="ARBA" id="ARBA00023136"/>
    </source>
</evidence>
<dbReference type="AlphaFoldDB" id="A0AAV4RVN8"/>
<evidence type="ECO:0000313" key="8">
    <source>
        <dbReference type="EMBL" id="GIY24876.1"/>
    </source>
</evidence>
<protein>
    <submittedName>
        <fullName evidence="8">DNA damage-regulated autophagy modulator protein 2</fullName>
    </submittedName>
</protein>
<feature type="domain" description="CWH43-like N-terminal" evidence="7">
    <location>
        <begin position="44"/>
        <end position="249"/>
    </location>
</feature>
<feature type="transmembrane region" description="Helical" evidence="6">
    <location>
        <begin position="172"/>
        <end position="195"/>
    </location>
</feature>
<keyword evidence="3 6" id="KW-0812">Transmembrane</keyword>
<evidence type="ECO:0000313" key="9">
    <source>
        <dbReference type="Proteomes" id="UP001054837"/>
    </source>
</evidence>
<dbReference type="EMBL" id="BPLQ01006749">
    <property type="protein sequence ID" value="GIY24876.1"/>
    <property type="molecule type" value="Genomic_DNA"/>
</dbReference>
<reference evidence="8 9" key="1">
    <citation type="submission" date="2021-06" db="EMBL/GenBank/DDBJ databases">
        <title>Caerostris darwini draft genome.</title>
        <authorList>
            <person name="Kono N."/>
            <person name="Arakawa K."/>
        </authorList>
    </citation>
    <scope>NUCLEOTIDE SEQUENCE [LARGE SCALE GENOMIC DNA]</scope>
</reference>
<evidence type="ECO:0000259" key="7">
    <source>
        <dbReference type="Pfam" id="PF10277"/>
    </source>
</evidence>
<feature type="transmembrane region" description="Helical" evidence="6">
    <location>
        <begin position="88"/>
        <end position="112"/>
    </location>
</feature>
<evidence type="ECO:0000256" key="3">
    <source>
        <dbReference type="ARBA" id="ARBA00022692"/>
    </source>
</evidence>
<comment type="subcellular location">
    <subcellularLocation>
        <location evidence="1">Endomembrane system</location>
        <topology evidence="1">Multi-pass membrane protein</topology>
    </subcellularLocation>
</comment>
<organism evidence="8 9">
    <name type="scientific">Caerostris darwini</name>
    <dbReference type="NCBI Taxonomy" id="1538125"/>
    <lineage>
        <taxon>Eukaryota</taxon>
        <taxon>Metazoa</taxon>
        <taxon>Ecdysozoa</taxon>
        <taxon>Arthropoda</taxon>
        <taxon>Chelicerata</taxon>
        <taxon>Arachnida</taxon>
        <taxon>Araneae</taxon>
        <taxon>Araneomorphae</taxon>
        <taxon>Entelegynae</taxon>
        <taxon>Araneoidea</taxon>
        <taxon>Araneidae</taxon>
        <taxon>Caerostris</taxon>
    </lineage>
</organism>
<keyword evidence="9" id="KW-1185">Reference proteome</keyword>
<comment type="similarity">
    <text evidence="2">Belongs to the DRAM/TMEM150 family.</text>
</comment>
<dbReference type="PANTHER" id="PTHR21324:SF2">
    <property type="entry name" value="EG:22E5.9 PROTEIN"/>
    <property type="match status" value="1"/>
</dbReference>
<feature type="transmembrane region" description="Helical" evidence="6">
    <location>
        <begin position="133"/>
        <end position="152"/>
    </location>
</feature>
<keyword evidence="5 6" id="KW-0472">Membrane</keyword>
<gene>
    <name evidence="8" type="primary">X975_12176</name>
    <name evidence="8" type="ORF">CDAR_613691</name>
</gene>
<dbReference type="Proteomes" id="UP001054837">
    <property type="component" value="Unassembled WGS sequence"/>
</dbReference>
<dbReference type="GO" id="GO:0012505">
    <property type="term" value="C:endomembrane system"/>
    <property type="evidence" value="ECO:0007669"/>
    <property type="project" value="UniProtKB-SubCell"/>
</dbReference>
<evidence type="ECO:0000256" key="6">
    <source>
        <dbReference type="SAM" id="Phobius"/>
    </source>
</evidence>
<dbReference type="InterPro" id="IPR019402">
    <property type="entry name" value="CWH43_N"/>
</dbReference>
<evidence type="ECO:0000256" key="2">
    <source>
        <dbReference type="ARBA" id="ARBA00006565"/>
    </source>
</evidence>
<dbReference type="PANTHER" id="PTHR21324">
    <property type="entry name" value="FASTING-INDUCIBLE INTEGRAL MEMBRANE PROTEIN TM6P1-RELATED"/>
    <property type="match status" value="1"/>
</dbReference>
<sequence length="313" mass="35536">MRTVLNEKEKSYFEISSSVNSRAWVGLVFCACWNDHISLKWQRCTVFLFGLMTCLSAGLLLPYLTMVIRNLLPPLLPLVSDAGGLPPSSGIFAVFLILASFFAFITFTIVYVTINHLNGNDKKIIRIANRYGFIIILISSLGLVVTGCYPVGYTDVPNMLEWVMTVLGVHSLGAVMILVGVALYQYCLAAVWWYLPCASKREKYIKLFFICVYTAFFITISYPLPKMIEEVMGPDVLNFERMRNTIYDLPHVYTISRLICSTTEYSICILSIVNFGFFYKYLQKVSLRIVLRHKSCTMEPEDPVPSIKLKPIS</sequence>
<feature type="transmembrane region" description="Helical" evidence="6">
    <location>
        <begin position="263"/>
        <end position="282"/>
    </location>
</feature>
<accession>A0AAV4RVN8</accession>